<dbReference type="AlphaFoldDB" id="A0A9P1KJC8"/>
<protein>
    <recommendedName>
        <fullName evidence="3">Transposase</fullName>
    </recommendedName>
</protein>
<keyword evidence="2" id="KW-1185">Reference proteome</keyword>
<reference evidence="1 2" key="1">
    <citation type="submission" date="2014-02" db="EMBL/GenBank/DDBJ databases">
        <authorList>
            <person name="Genoscope - CEA"/>
        </authorList>
    </citation>
    <scope>NUCLEOTIDE SEQUENCE [LARGE SCALE GENOMIC DNA]</scope>
    <source>
        <strain evidence="1 2">PCC 8005</strain>
    </source>
</reference>
<dbReference type="Proteomes" id="UP000032946">
    <property type="component" value="Chromosome"/>
</dbReference>
<name>A0A9P1KJC8_9CYAN</name>
<evidence type="ECO:0000313" key="1">
    <source>
        <dbReference type="EMBL" id="CDM97461.1"/>
    </source>
</evidence>
<evidence type="ECO:0008006" key="3">
    <source>
        <dbReference type="Google" id="ProtNLM"/>
    </source>
</evidence>
<sequence>MFRCPECGFTLPRDWDGAFGIFLKALRDTASVTLTGNSAIVALSGNNRKNVA</sequence>
<dbReference type="EMBL" id="FO818640">
    <property type="protein sequence ID" value="CDM97461.1"/>
    <property type="molecule type" value="Genomic_DNA"/>
</dbReference>
<gene>
    <name evidence="1" type="ORF">ARTHRO_60062</name>
</gene>
<evidence type="ECO:0000313" key="2">
    <source>
        <dbReference type="Proteomes" id="UP000032946"/>
    </source>
</evidence>
<proteinExistence type="predicted"/>
<organism evidence="1 2">
    <name type="scientific">Limnospira indica PCC 8005</name>
    <dbReference type="NCBI Taxonomy" id="376219"/>
    <lineage>
        <taxon>Bacteria</taxon>
        <taxon>Bacillati</taxon>
        <taxon>Cyanobacteriota</taxon>
        <taxon>Cyanophyceae</taxon>
        <taxon>Oscillatoriophycideae</taxon>
        <taxon>Oscillatoriales</taxon>
        <taxon>Sirenicapillariaceae</taxon>
        <taxon>Limnospira</taxon>
    </lineage>
</organism>
<accession>A0A9P1KJC8</accession>